<evidence type="ECO:0000256" key="1">
    <source>
        <dbReference type="SAM" id="MobiDB-lite"/>
    </source>
</evidence>
<name>A0A4R5QII3_9PROT</name>
<gene>
    <name evidence="3" type="ORF">E2C06_07380</name>
</gene>
<dbReference type="AlphaFoldDB" id="A0A4R5QII3"/>
<comment type="caution">
    <text evidence="3">The sequence shown here is derived from an EMBL/GenBank/DDBJ whole genome shotgun (WGS) entry which is preliminary data.</text>
</comment>
<dbReference type="Proteomes" id="UP000295096">
    <property type="component" value="Unassembled WGS sequence"/>
</dbReference>
<feature type="compositionally biased region" description="Low complexity" evidence="1">
    <location>
        <begin position="137"/>
        <end position="151"/>
    </location>
</feature>
<accession>A0A4R5QII3</accession>
<protein>
    <submittedName>
        <fullName evidence="3">Uncharacterized protein</fullName>
    </submittedName>
</protein>
<evidence type="ECO:0000256" key="2">
    <source>
        <dbReference type="SAM" id="Phobius"/>
    </source>
</evidence>
<keyword evidence="4" id="KW-1185">Reference proteome</keyword>
<proteinExistence type="predicted"/>
<feature type="transmembrane region" description="Helical" evidence="2">
    <location>
        <begin position="54"/>
        <end position="73"/>
    </location>
</feature>
<feature type="transmembrane region" description="Helical" evidence="2">
    <location>
        <begin position="30"/>
        <end position="48"/>
    </location>
</feature>
<sequence>MSYNLEKELEADIRLNTWLRRCNGAMSETLVWLTVVTSFALTVVASVFPDAKVFSNLTFIALLSPLPGILTVIRTALGPNRKAAFFVEKEARLKNIRRRLGACVIDAKEAASEWCALEEDAMRRWQEIMRLEGEGSYGSQSGGASPQPSASLDAARLKLPRKGQTERPAGAGDGPMP</sequence>
<evidence type="ECO:0000313" key="3">
    <source>
        <dbReference type="EMBL" id="TDH63194.1"/>
    </source>
</evidence>
<feature type="region of interest" description="Disordered" evidence="1">
    <location>
        <begin position="134"/>
        <end position="177"/>
    </location>
</feature>
<organism evidence="3 4">
    <name type="scientific">Dankookia rubra</name>
    <dbReference type="NCBI Taxonomy" id="1442381"/>
    <lineage>
        <taxon>Bacteria</taxon>
        <taxon>Pseudomonadati</taxon>
        <taxon>Pseudomonadota</taxon>
        <taxon>Alphaproteobacteria</taxon>
        <taxon>Acetobacterales</taxon>
        <taxon>Roseomonadaceae</taxon>
        <taxon>Dankookia</taxon>
    </lineage>
</organism>
<reference evidence="3 4" key="1">
    <citation type="journal article" date="2016" name="J. Microbiol.">
        <title>Dankookia rubra gen. nov., sp. nov., an alphaproteobacterium isolated from sediment of a shallow stream.</title>
        <authorList>
            <person name="Kim W.H."/>
            <person name="Kim D.H."/>
            <person name="Kang K."/>
            <person name="Ahn T.Y."/>
        </authorList>
    </citation>
    <scope>NUCLEOTIDE SEQUENCE [LARGE SCALE GENOMIC DNA]</scope>
    <source>
        <strain evidence="3 4">JCM30602</strain>
    </source>
</reference>
<dbReference type="EMBL" id="SMSJ01000006">
    <property type="protein sequence ID" value="TDH63194.1"/>
    <property type="molecule type" value="Genomic_DNA"/>
</dbReference>
<keyword evidence="2" id="KW-1133">Transmembrane helix</keyword>
<evidence type="ECO:0000313" key="4">
    <source>
        <dbReference type="Proteomes" id="UP000295096"/>
    </source>
</evidence>
<dbReference type="RefSeq" id="WP_133287955.1">
    <property type="nucleotide sequence ID" value="NZ_SMSJ01000006.1"/>
</dbReference>
<keyword evidence="2" id="KW-0472">Membrane</keyword>
<keyword evidence="2" id="KW-0812">Transmembrane</keyword>